<dbReference type="EMBL" id="JACIDU010000013">
    <property type="protein sequence ID" value="MBB4104642.1"/>
    <property type="molecule type" value="Genomic_DNA"/>
</dbReference>
<gene>
    <name evidence="2" type="ORF">GGQ66_003220</name>
</gene>
<feature type="compositionally biased region" description="Low complexity" evidence="1">
    <location>
        <begin position="310"/>
        <end position="325"/>
    </location>
</feature>
<feature type="region of interest" description="Disordered" evidence="1">
    <location>
        <begin position="310"/>
        <end position="349"/>
    </location>
</feature>
<dbReference type="PROSITE" id="PS51257">
    <property type="entry name" value="PROKAR_LIPOPROTEIN"/>
    <property type="match status" value="1"/>
</dbReference>
<keyword evidence="3" id="KW-1185">Reference proteome</keyword>
<evidence type="ECO:0008006" key="4">
    <source>
        <dbReference type="Google" id="ProtNLM"/>
    </source>
</evidence>
<comment type="caution">
    <text evidence="2">The sequence shown here is derived from an EMBL/GenBank/DDBJ whole genome shotgun (WGS) entry which is preliminary data.</text>
</comment>
<accession>A0A7W6K605</accession>
<dbReference type="InterPro" id="IPR031482">
    <property type="entry name" value="CBP_BcsN"/>
</dbReference>
<name>A0A7W6K605_9HYPH</name>
<organism evidence="2 3">
    <name type="scientific">Allorhizobium borbori</name>
    <dbReference type="NCBI Taxonomy" id="485907"/>
    <lineage>
        <taxon>Bacteria</taxon>
        <taxon>Pseudomonadati</taxon>
        <taxon>Pseudomonadota</taxon>
        <taxon>Alphaproteobacteria</taxon>
        <taxon>Hyphomicrobiales</taxon>
        <taxon>Rhizobiaceae</taxon>
        <taxon>Rhizobium/Agrobacterium group</taxon>
        <taxon>Allorhizobium</taxon>
    </lineage>
</organism>
<dbReference type="AlphaFoldDB" id="A0A7W6K605"/>
<evidence type="ECO:0000256" key="1">
    <source>
        <dbReference type="SAM" id="MobiDB-lite"/>
    </source>
</evidence>
<dbReference type="RefSeq" id="WP_183793725.1">
    <property type="nucleotide sequence ID" value="NZ_JACIDU010000013.1"/>
</dbReference>
<protein>
    <recommendedName>
        <fullName evidence="4">Cellulose biosynthesis protein BcsN</fullName>
    </recommendedName>
</protein>
<sequence length="349" mass="36617">MRWAITTAMMATLAGCASVEDPFLTGSVSGGISPSAPALTQEVSSSYALAGLAPAVGAPRSVRQTAPGGENTIRQVIVYANTTKLAGENVIVVEGGKGVDGRYRRAPSRNQLVAEMNRALPGVPMRISPVIGENPYGVYGYATGPYNGGACIYGWQAANTSGTGYTAGRLLGGAYPAQVRLRFCDARISEERIPLLMQSLSLKPVTNDTIAMLRNLRGSTIANGSPLYGNDMLFDVPAERSLSAAYAPPVAEPRRVQVEQPAPRPVAPRRAVTVAEPPVLRAQAPLQPEKPAPVILNAAKVPLPGEQVAATETASATQSTETMAALKQKAADAWTAARNRISGPDEQTR</sequence>
<evidence type="ECO:0000313" key="3">
    <source>
        <dbReference type="Proteomes" id="UP000584824"/>
    </source>
</evidence>
<proteinExistence type="predicted"/>
<reference evidence="2 3" key="1">
    <citation type="submission" date="2020-08" db="EMBL/GenBank/DDBJ databases">
        <title>Genomic Encyclopedia of Type Strains, Phase IV (KMG-IV): sequencing the most valuable type-strain genomes for metagenomic binning, comparative biology and taxonomic classification.</title>
        <authorList>
            <person name="Goeker M."/>
        </authorList>
    </citation>
    <scope>NUCLEOTIDE SEQUENCE [LARGE SCALE GENOMIC DNA]</scope>
    <source>
        <strain evidence="2 3">DSM 26385</strain>
    </source>
</reference>
<dbReference type="Proteomes" id="UP000584824">
    <property type="component" value="Unassembled WGS sequence"/>
</dbReference>
<evidence type="ECO:0000313" key="2">
    <source>
        <dbReference type="EMBL" id="MBB4104642.1"/>
    </source>
</evidence>
<dbReference type="Pfam" id="PF17038">
    <property type="entry name" value="CBP_BcsN"/>
    <property type="match status" value="1"/>
</dbReference>